<dbReference type="AlphaFoldDB" id="A0AAV7V3B5"/>
<accession>A0AAV7V3B5</accession>
<name>A0AAV7V3B5_PLEWA</name>
<evidence type="ECO:0000313" key="2">
    <source>
        <dbReference type="Proteomes" id="UP001066276"/>
    </source>
</evidence>
<comment type="caution">
    <text evidence="1">The sequence shown here is derived from an EMBL/GenBank/DDBJ whole genome shotgun (WGS) entry which is preliminary data.</text>
</comment>
<keyword evidence="2" id="KW-1185">Reference proteome</keyword>
<dbReference type="EMBL" id="JANPWB010000004">
    <property type="protein sequence ID" value="KAJ1195101.1"/>
    <property type="molecule type" value="Genomic_DNA"/>
</dbReference>
<proteinExistence type="predicted"/>
<reference evidence="1" key="1">
    <citation type="journal article" date="2022" name="bioRxiv">
        <title>Sequencing and chromosome-scale assembly of the giantPleurodeles waltlgenome.</title>
        <authorList>
            <person name="Brown T."/>
            <person name="Elewa A."/>
            <person name="Iarovenko S."/>
            <person name="Subramanian E."/>
            <person name="Araus A.J."/>
            <person name="Petzold A."/>
            <person name="Susuki M."/>
            <person name="Suzuki K.-i.T."/>
            <person name="Hayashi T."/>
            <person name="Toyoda A."/>
            <person name="Oliveira C."/>
            <person name="Osipova E."/>
            <person name="Leigh N.D."/>
            <person name="Simon A."/>
            <person name="Yun M.H."/>
        </authorList>
    </citation>
    <scope>NUCLEOTIDE SEQUENCE</scope>
    <source>
        <strain evidence="1">20211129_DDA</strain>
        <tissue evidence="1">Liver</tissue>
    </source>
</reference>
<evidence type="ECO:0000313" key="1">
    <source>
        <dbReference type="EMBL" id="KAJ1195101.1"/>
    </source>
</evidence>
<dbReference type="Proteomes" id="UP001066276">
    <property type="component" value="Chromosome 2_2"/>
</dbReference>
<organism evidence="1 2">
    <name type="scientific">Pleurodeles waltl</name>
    <name type="common">Iberian ribbed newt</name>
    <dbReference type="NCBI Taxonomy" id="8319"/>
    <lineage>
        <taxon>Eukaryota</taxon>
        <taxon>Metazoa</taxon>
        <taxon>Chordata</taxon>
        <taxon>Craniata</taxon>
        <taxon>Vertebrata</taxon>
        <taxon>Euteleostomi</taxon>
        <taxon>Amphibia</taxon>
        <taxon>Batrachia</taxon>
        <taxon>Caudata</taxon>
        <taxon>Salamandroidea</taxon>
        <taxon>Salamandridae</taxon>
        <taxon>Pleurodelinae</taxon>
        <taxon>Pleurodeles</taxon>
    </lineage>
</organism>
<protein>
    <submittedName>
        <fullName evidence="1">Uncharacterized protein</fullName>
    </submittedName>
</protein>
<sequence length="133" mass="14834">MRAFFAATAVHLPPHHQCDLYGGAHFPQQLAATSAPGPRLLSGARAHQCTFDALPSDTLGKADNNNAVGILAADLDRRGHQLRQTCRHLQLHRYRLRVACEGWCVAAHFHRPRPFTPLQREMPQELAACRELL</sequence>
<gene>
    <name evidence="1" type="ORF">NDU88_004383</name>
</gene>